<organism evidence="2 3">
    <name type="scientific">Asticcacaulis machinosus</name>
    <dbReference type="NCBI Taxonomy" id="2984211"/>
    <lineage>
        <taxon>Bacteria</taxon>
        <taxon>Pseudomonadati</taxon>
        <taxon>Pseudomonadota</taxon>
        <taxon>Alphaproteobacteria</taxon>
        <taxon>Caulobacterales</taxon>
        <taxon>Caulobacteraceae</taxon>
        <taxon>Asticcacaulis</taxon>
    </lineage>
</organism>
<dbReference type="Proteomes" id="UP001218579">
    <property type="component" value="Unassembled WGS sequence"/>
</dbReference>
<dbReference type="RefSeq" id="WP_272743687.1">
    <property type="nucleotide sequence ID" value="NZ_JAQQKV010000001.1"/>
</dbReference>
<keyword evidence="1" id="KW-0472">Membrane</keyword>
<evidence type="ECO:0000256" key="1">
    <source>
        <dbReference type="SAM" id="Phobius"/>
    </source>
</evidence>
<keyword evidence="1" id="KW-0812">Transmembrane</keyword>
<feature type="transmembrane region" description="Helical" evidence="1">
    <location>
        <begin position="52"/>
        <end position="74"/>
    </location>
</feature>
<keyword evidence="3" id="KW-1185">Reference proteome</keyword>
<keyword evidence="1" id="KW-1133">Transmembrane helix</keyword>
<reference evidence="2 3" key="1">
    <citation type="submission" date="2023-01" db="EMBL/GenBank/DDBJ databases">
        <title>Novel species of the genus Asticcacaulis isolated from rivers.</title>
        <authorList>
            <person name="Lu H."/>
        </authorList>
    </citation>
    <scope>NUCLEOTIDE SEQUENCE [LARGE SCALE GENOMIC DNA]</scope>
    <source>
        <strain evidence="2 3">LKC15W</strain>
    </source>
</reference>
<comment type="caution">
    <text evidence="2">The sequence shown here is derived from an EMBL/GenBank/DDBJ whole genome shotgun (WGS) entry which is preliminary data.</text>
</comment>
<name>A0ABT5HGI8_9CAUL</name>
<evidence type="ECO:0000313" key="2">
    <source>
        <dbReference type="EMBL" id="MDC7675380.1"/>
    </source>
</evidence>
<sequence>MTHPELAILWLISFFAGLTSITGRLGYMLFGIGKQPPTDPVELSHWRRKRRWLAISDLSALPAFATVSVAVTVYSNFPPVVSVLLTMIMGALGFGFLLNGLQFFIRRELKMENTP</sequence>
<proteinExistence type="predicted"/>
<dbReference type="EMBL" id="JAQQKV010000001">
    <property type="protein sequence ID" value="MDC7675380.1"/>
    <property type="molecule type" value="Genomic_DNA"/>
</dbReference>
<feature type="transmembrane region" description="Helical" evidence="1">
    <location>
        <begin position="80"/>
        <end position="101"/>
    </location>
</feature>
<protein>
    <recommendedName>
        <fullName evidence="4">SdpI/YhfL protein family protein</fullName>
    </recommendedName>
</protein>
<evidence type="ECO:0008006" key="4">
    <source>
        <dbReference type="Google" id="ProtNLM"/>
    </source>
</evidence>
<evidence type="ECO:0000313" key="3">
    <source>
        <dbReference type="Proteomes" id="UP001218579"/>
    </source>
</evidence>
<feature type="transmembrane region" description="Helical" evidence="1">
    <location>
        <begin position="6"/>
        <end position="32"/>
    </location>
</feature>
<accession>A0ABT5HGI8</accession>
<gene>
    <name evidence="2" type="ORF">PQU98_04515</name>
</gene>